<evidence type="ECO:0000256" key="3">
    <source>
        <dbReference type="ARBA" id="ARBA00022448"/>
    </source>
</evidence>
<accession>A0A9D1SDW7</accession>
<organism evidence="9 10">
    <name type="scientific">Candidatus Gallibacteroides avistercoris</name>
    <dbReference type="NCBI Taxonomy" id="2840833"/>
    <lineage>
        <taxon>Bacteria</taxon>
        <taxon>Pseudomonadati</taxon>
        <taxon>Bacteroidota</taxon>
        <taxon>Bacteroidia</taxon>
        <taxon>Bacteroidales</taxon>
        <taxon>Bacteroidaceae</taxon>
        <taxon>Bacteroidaceae incertae sedis</taxon>
        <taxon>Candidatus Gallibacteroides</taxon>
    </lineage>
</organism>
<dbReference type="InterPro" id="IPR003423">
    <property type="entry name" value="OMP_efflux"/>
</dbReference>
<dbReference type="PANTHER" id="PTHR30026:SF20">
    <property type="entry name" value="OUTER MEMBRANE PROTEIN TOLC"/>
    <property type="match status" value="1"/>
</dbReference>
<dbReference type="PANTHER" id="PTHR30026">
    <property type="entry name" value="OUTER MEMBRANE PROTEIN TOLC"/>
    <property type="match status" value="1"/>
</dbReference>
<evidence type="ECO:0000256" key="6">
    <source>
        <dbReference type="ARBA" id="ARBA00023136"/>
    </source>
</evidence>
<evidence type="ECO:0000256" key="5">
    <source>
        <dbReference type="ARBA" id="ARBA00022692"/>
    </source>
</evidence>
<dbReference type="GO" id="GO:0015562">
    <property type="term" value="F:efflux transmembrane transporter activity"/>
    <property type="evidence" value="ECO:0007669"/>
    <property type="project" value="InterPro"/>
</dbReference>
<evidence type="ECO:0000313" key="10">
    <source>
        <dbReference type="Proteomes" id="UP000824112"/>
    </source>
</evidence>
<proteinExistence type="inferred from homology"/>
<reference evidence="9" key="2">
    <citation type="journal article" date="2021" name="PeerJ">
        <title>Extensive microbial diversity within the chicken gut microbiome revealed by metagenomics and culture.</title>
        <authorList>
            <person name="Gilroy R."/>
            <person name="Ravi A."/>
            <person name="Getino M."/>
            <person name="Pursley I."/>
            <person name="Horton D.L."/>
            <person name="Alikhan N.F."/>
            <person name="Baker D."/>
            <person name="Gharbi K."/>
            <person name="Hall N."/>
            <person name="Watson M."/>
            <person name="Adriaenssens E.M."/>
            <person name="Foster-Nyarko E."/>
            <person name="Jarju S."/>
            <person name="Secka A."/>
            <person name="Antonio M."/>
            <person name="Oren A."/>
            <person name="Chaudhuri R.R."/>
            <person name="La Ragione R."/>
            <person name="Hildebrand F."/>
            <person name="Pallen M.J."/>
        </authorList>
    </citation>
    <scope>NUCLEOTIDE SEQUENCE</scope>
    <source>
        <strain evidence="9">CHK158-818</strain>
    </source>
</reference>
<dbReference type="GO" id="GO:0015288">
    <property type="term" value="F:porin activity"/>
    <property type="evidence" value="ECO:0007669"/>
    <property type="project" value="TreeGrafter"/>
</dbReference>
<dbReference type="AlphaFoldDB" id="A0A9D1SDW7"/>
<comment type="similarity">
    <text evidence="2">Belongs to the outer membrane factor (OMF) (TC 1.B.17) family.</text>
</comment>
<gene>
    <name evidence="9" type="ORF">IAB03_09475</name>
</gene>
<protein>
    <submittedName>
        <fullName evidence="9">TolC family protein</fullName>
    </submittedName>
</protein>
<keyword evidence="6" id="KW-0472">Membrane</keyword>
<evidence type="ECO:0000256" key="1">
    <source>
        <dbReference type="ARBA" id="ARBA00004442"/>
    </source>
</evidence>
<evidence type="ECO:0000256" key="4">
    <source>
        <dbReference type="ARBA" id="ARBA00022452"/>
    </source>
</evidence>
<dbReference type="Proteomes" id="UP000824112">
    <property type="component" value="Unassembled WGS sequence"/>
</dbReference>
<comment type="caution">
    <text evidence="9">The sequence shown here is derived from an EMBL/GenBank/DDBJ whole genome shotgun (WGS) entry which is preliminary data.</text>
</comment>
<keyword evidence="7" id="KW-0998">Cell outer membrane</keyword>
<dbReference type="InterPro" id="IPR051906">
    <property type="entry name" value="TolC-like"/>
</dbReference>
<evidence type="ECO:0000313" key="9">
    <source>
        <dbReference type="EMBL" id="HIU56018.1"/>
    </source>
</evidence>
<evidence type="ECO:0000256" key="2">
    <source>
        <dbReference type="ARBA" id="ARBA00007613"/>
    </source>
</evidence>
<sequence length="492" mass="56209">MCMKNIFVAIVFILGFHTSVQSQGEKLKLTLQEAIALAQEKSPDILTARENFRSSYWQYRSFRADYLPSLSFSSNPTLNRSINKITLSDGSEKYVEQQLLTTNASLSIGQNIAFTGGTLTLNSSLDRLDLLSSNTSSYKSNLITVGYSQNLFGYNSMKWAHKTEPLYYQRAKKTYVESLELVASQTTNYFFNLALAQTNWDIASYNYANADTLYRVAQGRYDIGVTTENDMLQHEIQRLSEENNMMNAQIEVENNMQTLRSYLGIKDDVEIELVIDDVVPQFTVNIDSALRYAYENNPDLETMELRRIEADRSVSYAKSEAGLKASIYLQFGLTQTGERISESYRDPLDQQYASINLSLPILDWGRGRGKVKMAKSGREAELTRLEQDKVDFEQNIIRSVKQFNLQAAKVLIANKTDQTSERRHNIARQLYITGKSTILDLNSAISERDSAKRGYISSLASFWSYYYLIRSLTLFDFEKHIPITEDYSVLMK</sequence>
<dbReference type="EMBL" id="DVNA01000217">
    <property type="protein sequence ID" value="HIU56018.1"/>
    <property type="molecule type" value="Genomic_DNA"/>
</dbReference>
<comment type="subcellular location">
    <subcellularLocation>
        <location evidence="1">Cell outer membrane</location>
    </subcellularLocation>
</comment>
<evidence type="ECO:0000256" key="7">
    <source>
        <dbReference type="ARBA" id="ARBA00023237"/>
    </source>
</evidence>
<dbReference type="Pfam" id="PF02321">
    <property type="entry name" value="OEP"/>
    <property type="match status" value="2"/>
</dbReference>
<evidence type="ECO:0000256" key="8">
    <source>
        <dbReference type="SAM" id="Coils"/>
    </source>
</evidence>
<keyword evidence="4" id="KW-1134">Transmembrane beta strand</keyword>
<feature type="coiled-coil region" evidence="8">
    <location>
        <begin position="229"/>
        <end position="256"/>
    </location>
</feature>
<dbReference type="GO" id="GO:1990281">
    <property type="term" value="C:efflux pump complex"/>
    <property type="evidence" value="ECO:0007669"/>
    <property type="project" value="TreeGrafter"/>
</dbReference>
<name>A0A9D1SDW7_9BACT</name>
<dbReference type="GO" id="GO:0009279">
    <property type="term" value="C:cell outer membrane"/>
    <property type="evidence" value="ECO:0007669"/>
    <property type="project" value="UniProtKB-SubCell"/>
</dbReference>
<dbReference type="Gene3D" id="1.20.1600.10">
    <property type="entry name" value="Outer membrane efflux proteins (OEP)"/>
    <property type="match status" value="1"/>
</dbReference>
<reference evidence="9" key="1">
    <citation type="submission" date="2020-10" db="EMBL/GenBank/DDBJ databases">
        <authorList>
            <person name="Gilroy R."/>
        </authorList>
    </citation>
    <scope>NUCLEOTIDE SEQUENCE</scope>
    <source>
        <strain evidence="9">CHK158-818</strain>
    </source>
</reference>
<keyword evidence="5" id="KW-0812">Transmembrane</keyword>
<dbReference type="SUPFAM" id="SSF56954">
    <property type="entry name" value="Outer membrane efflux proteins (OEP)"/>
    <property type="match status" value="1"/>
</dbReference>
<keyword evidence="3" id="KW-0813">Transport</keyword>
<keyword evidence="8" id="KW-0175">Coiled coil</keyword>